<dbReference type="InterPro" id="IPR006124">
    <property type="entry name" value="Metalloenzyme"/>
</dbReference>
<feature type="domain" description="Metalloenzyme" evidence="14">
    <location>
        <begin position="4"/>
        <end position="512"/>
    </location>
</feature>
<feature type="binding site" evidence="9 13">
    <location>
        <position position="408"/>
    </location>
    <ligand>
        <name>Mn(2+)</name>
        <dbReference type="ChEBI" id="CHEBI:29035"/>
        <label>1</label>
    </ligand>
</feature>
<evidence type="ECO:0000256" key="5">
    <source>
        <dbReference type="ARBA" id="ARBA00022723"/>
    </source>
</evidence>
<keyword evidence="5 9" id="KW-0479">Metal-binding</keyword>
<dbReference type="AlphaFoldDB" id="A0A554LHV3"/>
<evidence type="ECO:0000256" key="1">
    <source>
        <dbReference type="ARBA" id="ARBA00000370"/>
    </source>
</evidence>
<organism evidence="16 17">
    <name type="scientific">Candidatus Berkelbacteria bacterium Licking1014_7</name>
    <dbReference type="NCBI Taxonomy" id="2017147"/>
    <lineage>
        <taxon>Bacteria</taxon>
        <taxon>Candidatus Berkelbacteria</taxon>
    </lineage>
</organism>
<feature type="binding site" evidence="9 12">
    <location>
        <position position="123"/>
    </location>
    <ligand>
        <name>substrate</name>
    </ligand>
</feature>
<evidence type="ECO:0000256" key="12">
    <source>
        <dbReference type="PIRSR" id="PIRSR001492-2"/>
    </source>
</evidence>
<dbReference type="InterPro" id="IPR011258">
    <property type="entry name" value="BPG-indep_PGM_N"/>
</dbReference>
<dbReference type="UniPathway" id="UPA00109">
    <property type="reaction ID" value="UER00186"/>
</dbReference>
<reference evidence="16 17" key="1">
    <citation type="submission" date="2017-07" db="EMBL/GenBank/DDBJ databases">
        <title>Mechanisms for carbon and nitrogen cycling indicate functional differentiation within the Candidate Phyla Radiation.</title>
        <authorList>
            <person name="Danczak R.E."/>
            <person name="Johnston M.D."/>
            <person name="Kenah C."/>
            <person name="Slattery M."/>
            <person name="Wrighton K.C."/>
            <person name="Wilkins M.J."/>
        </authorList>
    </citation>
    <scope>NUCLEOTIDE SEQUENCE [LARGE SCALE GENOMIC DNA]</scope>
    <source>
        <strain evidence="16">Licking1014_7</strain>
    </source>
</reference>
<evidence type="ECO:0000256" key="6">
    <source>
        <dbReference type="ARBA" id="ARBA00023152"/>
    </source>
</evidence>
<dbReference type="PANTHER" id="PTHR31637">
    <property type="entry name" value="2,3-BISPHOSPHOGLYCERATE-INDEPENDENT PHOSPHOGLYCERATE MUTASE"/>
    <property type="match status" value="1"/>
</dbReference>
<accession>A0A554LHV3</accession>
<evidence type="ECO:0000256" key="2">
    <source>
        <dbReference type="ARBA" id="ARBA00002315"/>
    </source>
</evidence>
<dbReference type="Pfam" id="PF01676">
    <property type="entry name" value="Metalloenzyme"/>
    <property type="match status" value="1"/>
</dbReference>
<dbReference type="GO" id="GO:0004619">
    <property type="term" value="F:phosphoglycerate mutase activity"/>
    <property type="evidence" value="ECO:0007669"/>
    <property type="project" value="UniProtKB-UniRule"/>
</dbReference>
<feature type="binding site" evidence="9 13">
    <location>
        <position position="12"/>
    </location>
    <ligand>
        <name>Mn(2+)</name>
        <dbReference type="ChEBI" id="CHEBI:29035"/>
        <label>2</label>
    </ligand>
</feature>
<feature type="binding site" evidence="9 13">
    <location>
        <position position="404"/>
    </location>
    <ligand>
        <name>Mn(2+)</name>
        <dbReference type="ChEBI" id="CHEBI:29035"/>
        <label>1</label>
    </ligand>
</feature>
<name>A0A554LHV3_9BACT</name>
<dbReference type="GO" id="GO:0030145">
    <property type="term" value="F:manganese ion binding"/>
    <property type="evidence" value="ECO:0007669"/>
    <property type="project" value="UniProtKB-UniRule"/>
</dbReference>
<dbReference type="Proteomes" id="UP000315689">
    <property type="component" value="Unassembled WGS sequence"/>
</dbReference>
<dbReference type="InterPro" id="IPR017850">
    <property type="entry name" value="Alkaline_phosphatase_core_sf"/>
</dbReference>
<comment type="caution">
    <text evidence="16">The sequence shown here is derived from an EMBL/GenBank/DDBJ whole genome shotgun (WGS) entry which is preliminary data.</text>
</comment>
<feature type="binding site" evidence="9 12">
    <location>
        <position position="337"/>
    </location>
    <ligand>
        <name>substrate</name>
    </ligand>
</feature>
<evidence type="ECO:0000259" key="15">
    <source>
        <dbReference type="Pfam" id="PF06415"/>
    </source>
</evidence>
<evidence type="ECO:0000256" key="4">
    <source>
        <dbReference type="ARBA" id="ARBA00008819"/>
    </source>
</evidence>
<comment type="pathway">
    <text evidence="3 9">Carbohydrate degradation; glycolysis; pyruvate from D-glyceraldehyde 3-phosphate: step 3/5.</text>
</comment>
<feature type="binding site" evidence="9 12">
    <location>
        <position position="191"/>
    </location>
    <ligand>
        <name>substrate</name>
    </ligand>
</feature>
<comment type="similarity">
    <text evidence="4 9">Belongs to the BPG-independent phosphoglycerate mutase family.</text>
</comment>
<evidence type="ECO:0000256" key="8">
    <source>
        <dbReference type="ARBA" id="ARBA00023235"/>
    </source>
</evidence>
<evidence type="ECO:0000256" key="13">
    <source>
        <dbReference type="PIRSR" id="PIRSR001492-3"/>
    </source>
</evidence>
<comment type="catalytic activity">
    <reaction evidence="1 9">
        <text>(2R)-2-phosphoglycerate = (2R)-3-phosphoglycerate</text>
        <dbReference type="Rhea" id="RHEA:15901"/>
        <dbReference type="ChEBI" id="CHEBI:58272"/>
        <dbReference type="ChEBI" id="CHEBI:58289"/>
        <dbReference type="EC" id="5.4.2.12"/>
    </reaction>
</comment>
<dbReference type="EMBL" id="VMGK01000027">
    <property type="protein sequence ID" value="TSC92442.1"/>
    <property type="molecule type" value="Genomic_DNA"/>
</dbReference>
<dbReference type="HAMAP" id="MF_01038">
    <property type="entry name" value="GpmI"/>
    <property type="match status" value="1"/>
</dbReference>
<dbReference type="CDD" id="cd16010">
    <property type="entry name" value="iPGM"/>
    <property type="match status" value="1"/>
</dbReference>
<dbReference type="PIRSF" id="PIRSF001492">
    <property type="entry name" value="IPGAM"/>
    <property type="match status" value="1"/>
</dbReference>
<sequence>MENKKVALIILDGFGMTAEQKGNAVFQSKTPTLNSIFSQTSPLLLGASSEQVGLPFGEVGNSEVGHLTLGAGRVIEQDFTQINNKIEDKTFFSNKIFLEVLAHIKKNNSNLHIVGLLTESGVHAHLSHLFALLDLAKQNQIDKVYLHLFTDGRDSPEKSAKIYFEKLQRKINEIGVGKIVTVCGRFFGMDRDKNWDRTKEAYELITMLKGERVNDVFEAIAKNYQDKRNDENIEPFVLPDAQPFTNGDGLIIFNFRSDRAIQIAQALTSNDFKGFSRKLAENFKAVIFTEYNYDIDAQVAFTCFDLFDKNKNPLNNCLAEVISGRGLSQLHAAETEKFAHITYFFNGSKREEFKGEERLIVPSAKVKTFDLKPEMSASELADKFIQLVIAKKHQFLALNFANPDMVGHSGNLPATIRAIEIIDQQIKKIYEKLKGEYEFIITSDHGNADELMMENGQISKEHSVNPVPYLYFSEIDLQKMVSNEIKLEVASNDPSGILADIAPTILSLMGITKPEEMTGESLV</sequence>
<evidence type="ECO:0000313" key="16">
    <source>
        <dbReference type="EMBL" id="TSC92442.1"/>
    </source>
</evidence>
<evidence type="ECO:0000256" key="9">
    <source>
        <dbReference type="HAMAP-Rule" id="MF_01038"/>
    </source>
</evidence>
<evidence type="ECO:0000256" key="10">
    <source>
        <dbReference type="NCBIfam" id="TIGR01307"/>
    </source>
</evidence>
<keyword evidence="7 9" id="KW-0464">Manganese</keyword>
<comment type="cofactor">
    <cofactor evidence="9">
        <name>Mn(2+)</name>
        <dbReference type="ChEBI" id="CHEBI:29035"/>
    </cofactor>
    <text evidence="9">Binds 2 manganese ions per subunit.</text>
</comment>
<evidence type="ECO:0000256" key="11">
    <source>
        <dbReference type="PIRSR" id="PIRSR001492-1"/>
    </source>
</evidence>
<feature type="active site" description="Phosphoserine intermediate" evidence="9 11">
    <location>
        <position position="62"/>
    </location>
</feature>
<dbReference type="NCBIfam" id="TIGR01307">
    <property type="entry name" value="pgm_bpd_ind"/>
    <property type="match status" value="1"/>
</dbReference>
<keyword evidence="8 9" id="KW-0413">Isomerase</keyword>
<dbReference type="InterPro" id="IPR005995">
    <property type="entry name" value="Pgm_bpd_ind"/>
</dbReference>
<gene>
    <name evidence="9" type="primary">gpmI</name>
    <name evidence="16" type="ORF">CEN89_698</name>
</gene>
<feature type="binding site" evidence="9 12">
    <location>
        <position position="185"/>
    </location>
    <ligand>
        <name>substrate</name>
    </ligand>
</feature>
<feature type="domain" description="BPG-independent PGAM N-terminal" evidence="15">
    <location>
        <begin position="82"/>
        <end position="292"/>
    </location>
</feature>
<dbReference type="SUPFAM" id="SSF53649">
    <property type="entry name" value="Alkaline phosphatase-like"/>
    <property type="match status" value="1"/>
</dbReference>
<feature type="binding site" evidence="9 13">
    <location>
        <position position="62"/>
    </location>
    <ligand>
        <name>Mn(2+)</name>
        <dbReference type="ChEBI" id="CHEBI:29035"/>
        <label>2</label>
    </ligand>
</feature>
<dbReference type="FunFam" id="3.40.1450.10:FF:000002">
    <property type="entry name" value="2,3-bisphosphoglycerate-independent phosphoglycerate mutase"/>
    <property type="match status" value="1"/>
</dbReference>
<evidence type="ECO:0000313" key="17">
    <source>
        <dbReference type="Proteomes" id="UP000315689"/>
    </source>
</evidence>
<dbReference type="Gene3D" id="3.40.1450.10">
    <property type="entry name" value="BPG-independent phosphoglycerate mutase, domain B"/>
    <property type="match status" value="1"/>
</dbReference>
<dbReference type="Gene3D" id="3.40.720.10">
    <property type="entry name" value="Alkaline Phosphatase, subunit A"/>
    <property type="match status" value="1"/>
</dbReference>
<dbReference type="Pfam" id="PF06415">
    <property type="entry name" value="iPGM_N"/>
    <property type="match status" value="1"/>
</dbReference>
<evidence type="ECO:0000259" key="14">
    <source>
        <dbReference type="Pfam" id="PF01676"/>
    </source>
</evidence>
<evidence type="ECO:0000256" key="7">
    <source>
        <dbReference type="ARBA" id="ARBA00023211"/>
    </source>
</evidence>
<dbReference type="GO" id="GO:0005829">
    <property type="term" value="C:cytosol"/>
    <property type="evidence" value="ECO:0007669"/>
    <property type="project" value="TreeGrafter"/>
</dbReference>
<feature type="binding site" evidence="9 13">
    <location>
        <position position="444"/>
    </location>
    <ligand>
        <name>Mn(2+)</name>
        <dbReference type="ChEBI" id="CHEBI:29035"/>
        <label>2</label>
    </ligand>
</feature>
<comment type="function">
    <text evidence="2 9">Catalyzes the interconversion of 2-phosphoglycerate and 3-phosphoglycerate.</text>
</comment>
<comment type="subunit">
    <text evidence="9">Monomer.</text>
</comment>
<feature type="binding site" evidence="9 13">
    <location>
        <position position="462"/>
    </location>
    <ligand>
        <name>Mn(2+)</name>
        <dbReference type="ChEBI" id="CHEBI:29035"/>
        <label>1</label>
    </ligand>
</feature>
<proteinExistence type="inferred from homology"/>
<protein>
    <recommendedName>
        <fullName evidence="9 10">2,3-bisphosphoglycerate-independent phosphoglycerate mutase</fullName>
        <shortName evidence="9">BPG-independent PGAM</shortName>
        <shortName evidence="9">Phosphoglyceromutase</shortName>
        <shortName evidence="9">iPGM</shortName>
        <ecNumber evidence="9 10">5.4.2.12</ecNumber>
    </recommendedName>
</protein>
<dbReference type="SUPFAM" id="SSF64158">
    <property type="entry name" value="2,3-Bisphosphoglycerate-independent phosphoglycerate mutase, substrate-binding domain"/>
    <property type="match status" value="1"/>
</dbReference>
<dbReference type="InterPro" id="IPR036646">
    <property type="entry name" value="PGAM_B_sf"/>
</dbReference>
<keyword evidence="6 9" id="KW-0324">Glycolysis</keyword>
<dbReference type="PANTHER" id="PTHR31637:SF0">
    <property type="entry name" value="2,3-BISPHOSPHOGLYCERATE-INDEPENDENT PHOSPHOGLYCERATE MUTASE"/>
    <property type="match status" value="1"/>
</dbReference>
<dbReference type="EC" id="5.4.2.12" evidence="9 10"/>
<feature type="binding site" evidence="9 12">
    <location>
        <begin position="256"/>
        <end position="259"/>
    </location>
    <ligand>
        <name>substrate</name>
    </ligand>
</feature>
<evidence type="ECO:0000256" key="3">
    <source>
        <dbReference type="ARBA" id="ARBA00004798"/>
    </source>
</evidence>
<dbReference type="GO" id="GO:0006007">
    <property type="term" value="P:glucose catabolic process"/>
    <property type="evidence" value="ECO:0007669"/>
    <property type="project" value="InterPro"/>
</dbReference>
<dbReference type="GO" id="GO:0006096">
    <property type="term" value="P:glycolytic process"/>
    <property type="evidence" value="ECO:0007669"/>
    <property type="project" value="UniProtKB-UniRule"/>
</dbReference>
<feature type="binding site" evidence="9 12">
    <location>
        <begin position="153"/>
        <end position="154"/>
    </location>
    <ligand>
        <name>substrate</name>
    </ligand>
</feature>
<feature type="binding site" evidence="9 13">
    <location>
        <position position="445"/>
    </location>
    <ligand>
        <name>Mn(2+)</name>
        <dbReference type="ChEBI" id="CHEBI:29035"/>
        <label>2</label>
    </ligand>
</feature>